<dbReference type="VEuPathDB" id="PlasmoDB:PGAL8A_00534800"/>
<sequence length="341" mass="40969">MIIKFILFILFIKTYNSFQFNYKILPKSDYKHNCVKKFPSVNYFYKFQNVKSKEFKNKILSFFSNYFNRESDKYTLNQDEKDYLNKLGVSENDDYKDLVKSHEEYIKTISDIKSKLKYKDLFFFITQKLIHKNLYEFKRKQKYNIFQNDEYTSELSIDYVKNSNIEEKFKEILLKKLSRENNSHKFRLLRIFKWKSASDIFNISKLIIPIASIGLFLSKMAIFSVVVNMIITAHFLTFKKDQKKKMKISTLILTMVLILVHSSFGIVCNSIFFHYFKFNIPTYIKRENILSIFVNIQLYIASLIYFTNNNNHENEDVNEDVNDSIFNNIDFDDEFSLEKNK</sequence>
<proteinExistence type="predicted"/>
<dbReference type="GeneID" id="39733881"/>
<evidence type="ECO:0000313" key="4">
    <source>
        <dbReference type="Proteomes" id="UP000220797"/>
    </source>
</evidence>
<evidence type="ECO:0000256" key="2">
    <source>
        <dbReference type="SAM" id="SignalP"/>
    </source>
</evidence>
<protein>
    <recommendedName>
        <fullName evidence="5">Fam-b protein</fullName>
    </recommendedName>
</protein>
<reference evidence="3" key="1">
    <citation type="submission" date="2015-04" db="EMBL/GenBank/DDBJ databases">
        <authorList>
            <consortium name="Pathogen Informatics"/>
        </authorList>
    </citation>
    <scope>NUCLEOTIDE SEQUENCE [LARGE SCALE GENOMIC DNA]</scope>
    <source>
        <strain evidence="3">8A</strain>
    </source>
</reference>
<name>A0A1J1GYW7_PLAGA</name>
<evidence type="ECO:0008006" key="5">
    <source>
        <dbReference type="Google" id="ProtNLM"/>
    </source>
</evidence>
<feature type="transmembrane region" description="Helical" evidence="1">
    <location>
        <begin position="206"/>
        <end position="231"/>
    </location>
</feature>
<gene>
    <name evidence="3" type="ORF">PGAL8A_00534800</name>
</gene>
<keyword evidence="1" id="KW-0472">Membrane</keyword>
<dbReference type="Proteomes" id="UP000220797">
    <property type="component" value="Unassembled WGS sequence"/>
</dbReference>
<comment type="caution">
    <text evidence="3">The sequence shown here is derived from an EMBL/GenBank/DDBJ whole genome shotgun (WGS) entry which is preliminary data.</text>
</comment>
<accession>A0A1J1GYW7</accession>
<organism evidence="3 4">
    <name type="scientific">Plasmodium gallinaceum</name>
    <dbReference type="NCBI Taxonomy" id="5849"/>
    <lineage>
        <taxon>Eukaryota</taxon>
        <taxon>Sar</taxon>
        <taxon>Alveolata</taxon>
        <taxon>Apicomplexa</taxon>
        <taxon>Aconoidasida</taxon>
        <taxon>Haemosporida</taxon>
        <taxon>Plasmodiidae</taxon>
        <taxon>Plasmodium</taxon>
        <taxon>Plasmodium (Haemamoeba)</taxon>
    </lineage>
</organism>
<keyword evidence="1" id="KW-0812">Transmembrane</keyword>
<feature type="chain" id="PRO_5013244174" description="Fam-b protein" evidence="2">
    <location>
        <begin position="18"/>
        <end position="341"/>
    </location>
</feature>
<keyword evidence="2" id="KW-0732">Signal</keyword>
<feature type="transmembrane region" description="Helical" evidence="1">
    <location>
        <begin position="251"/>
        <end position="276"/>
    </location>
</feature>
<dbReference type="EMBL" id="CVMV01000110">
    <property type="protein sequence ID" value="CRG97770.1"/>
    <property type="molecule type" value="Genomic_DNA"/>
</dbReference>
<keyword evidence="1" id="KW-1133">Transmembrane helix</keyword>
<dbReference type="AlphaFoldDB" id="A0A1J1GYW7"/>
<feature type="signal peptide" evidence="2">
    <location>
        <begin position="1"/>
        <end position="17"/>
    </location>
</feature>
<feature type="transmembrane region" description="Helical" evidence="1">
    <location>
        <begin position="288"/>
        <end position="306"/>
    </location>
</feature>
<keyword evidence="4" id="KW-1185">Reference proteome</keyword>
<evidence type="ECO:0000313" key="3">
    <source>
        <dbReference type="EMBL" id="CRG97770.1"/>
    </source>
</evidence>
<evidence type="ECO:0000256" key="1">
    <source>
        <dbReference type="SAM" id="Phobius"/>
    </source>
</evidence>
<dbReference type="RefSeq" id="XP_028530571.1">
    <property type="nucleotide sequence ID" value="XM_028674193.1"/>
</dbReference>
<dbReference type="OrthoDB" id="375294at2759"/>